<evidence type="ECO:0000259" key="5">
    <source>
        <dbReference type="PROSITE" id="PS50828"/>
    </source>
</evidence>
<comment type="caution">
    <text evidence="6">The sequence shown here is derived from an EMBL/GenBank/DDBJ whole genome shotgun (WGS) entry which is preliminary data.</text>
</comment>
<dbReference type="GO" id="GO:0045727">
    <property type="term" value="P:positive regulation of translation"/>
    <property type="evidence" value="ECO:0007669"/>
    <property type="project" value="TreeGrafter"/>
</dbReference>
<evidence type="ECO:0000256" key="4">
    <source>
        <dbReference type="SAM" id="MobiDB-lite"/>
    </source>
</evidence>
<feature type="repeat" description="PPR" evidence="3">
    <location>
        <begin position="232"/>
        <end position="266"/>
    </location>
</feature>
<sequence>MSSLSTTIVCNSTTPPPPKPPPPPPQQPTNINTKNPSNPSLADKLRPLSLTLLSDPPSDTKPRLHKRPKSTWVNPTKPKPTVLSLRRHPRAPYSHNPNLRALSSLSKSSSADDSAFTASLDSLPHLSRDDALAVLNSLRSWQRSLLFLDWLKSRNAFPLETIFYNVALKSLRFARRYDLVEKLALEMIDGGDALKPDNVTYSTLITSAKRCGRFDKAIGWFERMYKTGLVPDEVTYSAALDVYGRLGKTEEVRSLYERARAGGWRPDHVAFSVLAKMYGEAGDYDGIRYVFDEMRSVDVKPNLAVYNALLKALGKAGKPGLARSLFEEMVSAGVEPNEKTLTALIKIYGRARWARDALALWERMKANRWPMDFILYNTLLSMCADLGLEDEAERLFGEMKASENARPDSWSYTAMINIYASVGKPEKALALFEAMLGSEDVAPNVMGCTCLIQCLGRARRIEEAVRVFDVAIKRGIQPDDRLCGCLLSVLTYCEGEGEAEGVIACLERANPRLVGMVKMLWEAKEEVGFERVKEEMRGVLNEAEVDARRPFCNCLIDLCLNRGMRGRAKELLGLAKLYGLYPGLQTRKAEEWTLDLKSLSVGAARTAFEEWMEGVRGESLEGLPRWFAVQTGAGTHRYSQGLGSAFAAHVREVEAPFREIEEGNGRFVSTREEVMHWLRSWVSSAAAVVVA</sequence>
<dbReference type="PROSITE" id="PS51375">
    <property type="entry name" value="PPR"/>
    <property type="match status" value="8"/>
</dbReference>
<feature type="repeat" description="PPR" evidence="3">
    <location>
        <begin position="372"/>
        <end position="402"/>
    </location>
</feature>
<dbReference type="InterPro" id="IPR011990">
    <property type="entry name" value="TPR-like_helical_dom_sf"/>
</dbReference>
<dbReference type="InterPro" id="IPR002885">
    <property type="entry name" value="PPR_rpt"/>
</dbReference>
<evidence type="ECO:0000256" key="2">
    <source>
        <dbReference type="ARBA" id="ARBA00022737"/>
    </source>
</evidence>
<dbReference type="InterPro" id="IPR002625">
    <property type="entry name" value="Smr_dom"/>
</dbReference>
<keyword evidence="2" id="KW-0677">Repeat</keyword>
<dbReference type="EMBL" id="JAUJYO010000001">
    <property type="protein sequence ID" value="KAK1326482.1"/>
    <property type="molecule type" value="Genomic_DNA"/>
</dbReference>
<dbReference type="AlphaFoldDB" id="A0AAV9FQL8"/>
<evidence type="ECO:0000256" key="3">
    <source>
        <dbReference type="PROSITE-ProRule" id="PRU00708"/>
    </source>
</evidence>
<dbReference type="PANTHER" id="PTHR47447:SF3">
    <property type="entry name" value="OS03G0856100 PROTEIN"/>
    <property type="match status" value="1"/>
</dbReference>
<feature type="repeat" description="PPR" evidence="3">
    <location>
        <begin position="267"/>
        <end position="301"/>
    </location>
</feature>
<feature type="repeat" description="PPR" evidence="3">
    <location>
        <begin position="444"/>
        <end position="478"/>
    </location>
</feature>
<feature type="repeat" description="PPR" evidence="3">
    <location>
        <begin position="302"/>
        <end position="336"/>
    </location>
</feature>
<protein>
    <submittedName>
        <fullName evidence="6">Pentatricopeptide repeat-containing protein</fullName>
    </submittedName>
</protein>
<dbReference type="SMART" id="SM00463">
    <property type="entry name" value="SMR"/>
    <property type="match status" value="1"/>
</dbReference>
<comment type="similarity">
    <text evidence="1">Belongs to the PPR family. P subfamily.</text>
</comment>
<feature type="repeat" description="PPR" evidence="3">
    <location>
        <begin position="408"/>
        <end position="442"/>
    </location>
</feature>
<dbReference type="Pfam" id="PF17177">
    <property type="entry name" value="PPR_long"/>
    <property type="match status" value="1"/>
</dbReference>
<feature type="compositionally biased region" description="Pro residues" evidence="4">
    <location>
        <begin position="14"/>
        <end position="27"/>
    </location>
</feature>
<dbReference type="Pfam" id="PF01535">
    <property type="entry name" value="PPR"/>
    <property type="match status" value="1"/>
</dbReference>
<evidence type="ECO:0000313" key="6">
    <source>
        <dbReference type="EMBL" id="KAK1326482.1"/>
    </source>
</evidence>
<dbReference type="InterPro" id="IPR033443">
    <property type="entry name" value="PROP1-like_PPR_dom"/>
</dbReference>
<reference evidence="6" key="2">
    <citation type="submission" date="2023-06" db="EMBL/GenBank/DDBJ databases">
        <authorList>
            <person name="Ma L."/>
            <person name="Liu K.-W."/>
            <person name="Li Z."/>
            <person name="Hsiao Y.-Y."/>
            <person name="Qi Y."/>
            <person name="Fu T."/>
            <person name="Tang G."/>
            <person name="Zhang D."/>
            <person name="Sun W.-H."/>
            <person name="Liu D.-K."/>
            <person name="Li Y."/>
            <person name="Chen G.-Z."/>
            <person name="Liu X.-D."/>
            <person name="Liao X.-Y."/>
            <person name="Jiang Y.-T."/>
            <person name="Yu X."/>
            <person name="Hao Y."/>
            <person name="Huang J."/>
            <person name="Zhao X.-W."/>
            <person name="Ke S."/>
            <person name="Chen Y.-Y."/>
            <person name="Wu W.-L."/>
            <person name="Hsu J.-L."/>
            <person name="Lin Y.-F."/>
            <person name="Huang M.-D."/>
            <person name="Li C.-Y."/>
            <person name="Huang L."/>
            <person name="Wang Z.-W."/>
            <person name="Zhao X."/>
            <person name="Zhong W.-Y."/>
            <person name="Peng D.-H."/>
            <person name="Ahmad S."/>
            <person name="Lan S."/>
            <person name="Zhang J.-S."/>
            <person name="Tsai W.-C."/>
            <person name="Van De Peer Y."/>
            <person name="Liu Z.-J."/>
        </authorList>
    </citation>
    <scope>NUCLEOTIDE SEQUENCE</scope>
    <source>
        <strain evidence="6">CP</strain>
        <tissue evidence="6">Leaves</tissue>
    </source>
</reference>
<dbReference type="PANTHER" id="PTHR47447">
    <property type="entry name" value="OS03G0856100 PROTEIN"/>
    <property type="match status" value="1"/>
</dbReference>
<dbReference type="Proteomes" id="UP001180020">
    <property type="component" value="Unassembled WGS sequence"/>
</dbReference>
<gene>
    <name evidence="6" type="ORF">QJS10_CPA01g02895</name>
</gene>
<reference evidence="6" key="1">
    <citation type="journal article" date="2023" name="Nat. Commun.">
        <title>Diploid and tetraploid genomes of Acorus and the evolution of monocots.</title>
        <authorList>
            <person name="Ma L."/>
            <person name="Liu K.W."/>
            <person name="Li Z."/>
            <person name="Hsiao Y.Y."/>
            <person name="Qi Y."/>
            <person name="Fu T."/>
            <person name="Tang G.D."/>
            <person name="Zhang D."/>
            <person name="Sun W.H."/>
            <person name="Liu D.K."/>
            <person name="Li Y."/>
            <person name="Chen G.Z."/>
            <person name="Liu X.D."/>
            <person name="Liao X.Y."/>
            <person name="Jiang Y.T."/>
            <person name="Yu X."/>
            <person name="Hao Y."/>
            <person name="Huang J."/>
            <person name="Zhao X.W."/>
            <person name="Ke S."/>
            <person name="Chen Y.Y."/>
            <person name="Wu W.L."/>
            <person name="Hsu J.L."/>
            <person name="Lin Y.F."/>
            <person name="Huang M.D."/>
            <person name="Li C.Y."/>
            <person name="Huang L."/>
            <person name="Wang Z.W."/>
            <person name="Zhao X."/>
            <person name="Zhong W.Y."/>
            <person name="Peng D.H."/>
            <person name="Ahmad S."/>
            <person name="Lan S."/>
            <person name="Zhang J.S."/>
            <person name="Tsai W.C."/>
            <person name="Van de Peer Y."/>
            <person name="Liu Z.J."/>
        </authorList>
    </citation>
    <scope>NUCLEOTIDE SEQUENCE</scope>
    <source>
        <strain evidence="6">CP</strain>
    </source>
</reference>
<evidence type="ECO:0000256" key="1">
    <source>
        <dbReference type="ARBA" id="ARBA00007626"/>
    </source>
</evidence>
<dbReference type="GO" id="GO:0009570">
    <property type="term" value="C:chloroplast stroma"/>
    <property type="evidence" value="ECO:0007669"/>
    <property type="project" value="TreeGrafter"/>
</dbReference>
<dbReference type="PROSITE" id="PS50828">
    <property type="entry name" value="SMR"/>
    <property type="match status" value="1"/>
</dbReference>
<keyword evidence="7" id="KW-1185">Reference proteome</keyword>
<feature type="compositionally biased region" description="Low complexity" evidence="4">
    <location>
        <begin position="47"/>
        <end position="57"/>
    </location>
</feature>
<evidence type="ECO:0000313" key="7">
    <source>
        <dbReference type="Proteomes" id="UP001180020"/>
    </source>
</evidence>
<feature type="domain" description="Smr" evidence="5">
    <location>
        <begin position="594"/>
        <end position="675"/>
    </location>
</feature>
<dbReference type="GO" id="GO:0042134">
    <property type="term" value="F:rRNA primary transcript binding"/>
    <property type="evidence" value="ECO:0007669"/>
    <property type="project" value="TreeGrafter"/>
</dbReference>
<accession>A0AAV9FQL8</accession>
<name>A0AAV9FQL8_ACOCL</name>
<feature type="repeat" description="PPR" evidence="3">
    <location>
        <begin position="337"/>
        <end position="371"/>
    </location>
</feature>
<dbReference type="Gene3D" id="1.25.40.10">
    <property type="entry name" value="Tetratricopeptide repeat domain"/>
    <property type="match status" value="3"/>
</dbReference>
<proteinExistence type="inferred from homology"/>
<dbReference type="Pfam" id="PF13041">
    <property type="entry name" value="PPR_2"/>
    <property type="match status" value="2"/>
</dbReference>
<feature type="region of interest" description="Disordered" evidence="4">
    <location>
        <begin position="1"/>
        <end position="106"/>
    </location>
</feature>
<dbReference type="SUPFAM" id="SSF81901">
    <property type="entry name" value="HCP-like"/>
    <property type="match status" value="1"/>
</dbReference>
<dbReference type="NCBIfam" id="TIGR00756">
    <property type="entry name" value="PPR"/>
    <property type="match status" value="8"/>
</dbReference>
<dbReference type="GO" id="GO:0003729">
    <property type="term" value="F:mRNA binding"/>
    <property type="evidence" value="ECO:0007669"/>
    <property type="project" value="TreeGrafter"/>
</dbReference>
<feature type="repeat" description="PPR" evidence="3">
    <location>
        <begin position="197"/>
        <end position="231"/>
    </location>
</feature>
<feature type="compositionally biased region" description="Polar residues" evidence="4">
    <location>
        <begin position="1"/>
        <end position="12"/>
    </location>
</feature>
<organism evidence="6 7">
    <name type="scientific">Acorus calamus</name>
    <name type="common">Sweet flag</name>
    <dbReference type="NCBI Taxonomy" id="4465"/>
    <lineage>
        <taxon>Eukaryota</taxon>
        <taxon>Viridiplantae</taxon>
        <taxon>Streptophyta</taxon>
        <taxon>Embryophyta</taxon>
        <taxon>Tracheophyta</taxon>
        <taxon>Spermatophyta</taxon>
        <taxon>Magnoliopsida</taxon>
        <taxon>Liliopsida</taxon>
        <taxon>Acoraceae</taxon>
        <taxon>Acorus</taxon>
    </lineage>
</organism>